<evidence type="ECO:0000256" key="1">
    <source>
        <dbReference type="ARBA" id="ARBA00022723"/>
    </source>
</evidence>
<dbReference type="InterPro" id="IPR007516">
    <property type="entry name" value="Co_F420_Hydgase/DH_bsu_N"/>
</dbReference>
<dbReference type="RefSeq" id="WP_075540474.1">
    <property type="nucleotide sequence ID" value="NZ_CP053844.1"/>
</dbReference>
<dbReference type="Pfam" id="PF04432">
    <property type="entry name" value="FrhB_FdhB_C"/>
    <property type="match status" value="1"/>
</dbReference>
<dbReference type="Proteomes" id="UP000069632">
    <property type="component" value="Unassembled WGS sequence"/>
</dbReference>
<keyword evidence="2" id="KW-0408">Iron</keyword>
<dbReference type="PANTHER" id="PTHR31332">
    <property type="entry name" value="7-HYDROXYMETHYL CHLOROPHYLL A REDUCTASE, CHLOROPLASTIC"/>
    <property type="match status" value="1"/>
</dbReference>
<reference evidence="5 6" key="1">
    <citation type="submission" date="2016-02" db="EMBL/GenBank/DDBJ databases">
        <authorList>
            <consortium name="Pathogen Informatics"/>
        </authorList>
    </citation>
    <scope>NUCLEOTIDE SEQUENCE [LARGE SCALE GENOMIC DNA]</scope>
    <source>
        <strain evidence="5 6">RC20</strain>
    </source>
</reference>
<protein>
    <submittedName>
        <fullName evidence="5">4Fe-4S ferredoxin iron-sulfur binding domain-containing protein</fullName>
    </submittedName>
</protein>
<dbReference type="PROSITE" id="PS51379">
    <property type="entry name" value="4FE4S_FER_2"/>
    <property type="match status" value="1"/>
</dbReference>
<dbReference type="InterPro" id="IPR007525">
    <property type="entry name" value="FrhB_FdhB_C"/>
</dbReference>
<dbReference type="GO" id="GO:0046872">
    <property type="term" value="F:metal ion binding"/>
    <property type="evidence" value="ECO:0007669"/>
    <property type="project" value="UniProtKB-KW"/>
</dbReference>
<evidence type="ECO:0000256" key="2">
    <source>
        <dbReference type="ARBA" id="ARBA00023004"/>
    </source>
</evidence>
<dbReference type="InterPro" id="IPR017896">
    <property type="entry name" value="4Fe4S_Fe-S-bd"/>
</dbReference>
<evidence type="ECO:0000313" key="6">
    <source>
        <dbReference type="Proteomes" id="UP000069632"/>
    </source>
</evidence>
<sequence length="425" mass="49513">MKPNVIEAVVKKDRCIGCGACAGLCPASVLKMKFNSSGIYEPMEIPGCLEKCKICLDACPFFDKELEEKNISQELYGDNPKNFKELGNFINTYSFCLKENNERIKSASGGAGYYILSQLLSKDEVDKIIAVEPNEDPEYLFKFAVFSNKEELKNSRSSAYYPVTMEEVIKFVLKNNHRYAIVTLPCFAKALRFAQKTNYKLRNRVKYIIGLVCGQIKTKHFAQTLGNLSFKDEKALKKVDFRFKVENRPSSNFAFKFTSTDDWSSTDDRKTSPSLFWGSRAFTPFACNNCNDTFALCCDAVLMDAWLPEFTKDWRGHSLVITREKTIDEIFKNSSEICEVYDYKRVYLSQKQVVENKQMFYYKKAHFYEKRLYEAKLKVQEKSNKDKEKILYTIEEYAKELKRYQLFTLPYRATRKIYRIIRSKI</sequence>
<dbReference type="InterPro" id="IPR045220">
    <property type="entry name" value="FRHB/FDHB/HCAR-like"/>
</dbReference>
<evidence type="ECO:0000259" key="4">
    <source>
        <dbReference type="PROSITE" id="PS51379"/>
    </source>
</evidence>
<organism evidence="5 6">
    <name type="scientific">Campylobacter geochelonis</name>
    <dbReference type="NCBI Taxonomy" id="1780362"/>
    <lineage>
        <taxon>Bacteria</taxon>
        <taxon>Pseudomonadati</taxon>
        <taxon>Campylobacterota</taxon>
        <taxon>Epsilonproteobacteria</taxon>
        <taxon>Campylobacterales</taxon>
        <taxon>Campylobacteraceae</taxon>
        <taxon>Campylobacter</taxon>
    </lineage>
</organism>
<dbReference type="PROSITE" id="PS00198">
    <property type="entry name" value="4FE4S_FER_1"/>
    <property type="match status" value="1"/>
</dbReference>
<evidence type="ECO:0000313" key="5">
    <source>
        <dbReference type="EMBL" id="CZE48858.1"/>
    </source>
</evidence>
<evidence type="ECO:0000256" key="3">
    <source>
        <dbReference type="ARBA" id="ARBA00023014"/>
    </source>
</evidence>
<dbReference type="OrthoDB" id="3247493at2"/>
<dbReference type="GO" id="GO:0052592">
    <property type="term" value="F:oxidoreductase activity, acting on CH or CH2 groups, with an iron-sulfur protein as acceptor"/>
    <property type="evidence" value="ECO:0007669"/>
    <property type="project" value="TreeGrafter"/>
</dbReference>
<name>A0A128EKJ1_9BACT</name>
<dbReference type="PANTHER" id="PTHR31332:SF0">
    <property type="entry name" value="7-HYDROXYMETHYL CHLOROPHYLL A REDUCTASE, CHLOROPLASTIC"/>
    <property type="match status" value="1"/>
</dbReference>
<dbReference type="EMBL" id="FIZP01000011">
    <property type="protein sequence ID" value="CZE48858.1"/>
    <property type="molecule type" value="Genomic_DNA"/>
</dbReference>
<keyword evidence="1" id="KW-0479">Metal-binding</keyword>
<dbReference type="SUPFAM" id="SSF54862">
    <property type="entry name" value="4Fe-4S ferredoxins"/>
    <property type="match status" value="1"/>
</dbReference>
<dbReference type="AlphaFoldDB" id="A0A128EKJ1"/>
<dbReference type="Pfam" id="PF00037">
    <property type="entry name" value="Fer4"/>
    <property type="match status" value="1"/>
</dbReference>
<feature type="domain" description="4Fe-4S ferredoxin-type" evidence="4">
    <location>
        <begin position="6"/>
        <end position="35"/>
    </location>
</feature>
<gene>
    <name evidence="5" type="ORF">ERS672216_01633</name>
</gene>
<dbReference type="InterPro" id="IPR017900">
    <property type="entry name" value="4Fe4S_Fe_S_CS"/>
</dbReference>
<keyword evidence="3" id="KW-0411">Iron-sulfur</keyword>
<accession>A0A128EKJ1</accession>
<dbReference type="Pfam" id="PF04422">
    <property type="entry name" value="FrhB_FdhB_N"/>
    <property type="match status" value="1"/>
</dbReference>
<proteinExistence type="predicted"/>
<keyword evidence="6" id="KW-1185">Reference proteome</keyword>
<dbReference type="GO" id="GO:0051536">
    <property type="term" value="F:iron-sulfur cluster binding"/>
    <property type="evidence" value="ECO:0007669"/>
    <property type="project" value="UniProtKB-KW"/>
</dbReference>
<dbReference type="Gene3D" id="3.30.70.20">
    <property type="match status" value="1"/>
</dbReference>